<keyword evidence="2" id="KW-1185">Reference proteome</keyword>
<dbReference type="Proteomes" id="UP000530564">
    <property type="component" value="Unassembled WGS sequence"/>
</dbReference>
<reference evidence="1 2" key="1">
    <citation type="submission" date="2020-08" db="EMBL/GenBank/DDBJ databases">
        <title>Genomic Encyclopedia of Type Strains, Phase IV (KMG-IV): sequencing the most valuable type-strain genomes for metagenomic binning, comparative biology and taxonomic classification.</title>
        <authorList>
            <person name="Goeker M."/>
        </authorList>
    </citation>
    <scope>NUCLEOTIDE SEQUENCE [LARGE SCALE GENOMIC DNA]</scope>
    <source>
        <strain evidence="1 2">DSM 21793</strain>
    </source>
</reference>
<organism evidence="1 2">
    <name type="scientific">Phenylobacterium haematophilum</name>
    <dbReference type="NCBI Taxonomy" id="98513"/>
    <lineage>
        <taxon>Bacteria</taxon>
        <taxon>Pseudomonadati</taxon>
        <taxon>Pseudomonadota</taxon>
        <taxon>Alphaproteobacteria</taxon>
        <taxon>Caulobacterales</taxon>
        <taxon>Caulobacteraceae</taxon>
        <taxon>Phenylobacterium</taxon>
    </lineage>
</organism>
<dbReference type="EMBL" id="JACIDK010000006">
    <property type="protein sequence ID" value="MBB3893022.1"/>
    <property type="molecule type" value="Genomic_DNA"/>
</dbReference>
<protein>
    <submittedName>
        <fullName evidence="1">Uncharacterized protein</fullName>
    </submittedName>
</protein>
<accession>A0A840A6N4</accession>
<gene>
    <name evidence="1" type="ORF">GGQ61_003760</name>
</gene>
<dbReference type="AlphaFoldDB" id="A0A840A6N4"/>
<sequence length="286" mass="31981">MTVIPCEQDPRLRAEIERFAEVLKTQAHQLGDHGLDETSFYSSPIFRGAIEKVRGEFSATMRGKREFVQHVLNHMEDGGFIAGWDRTQGKARNDYYVRLHSGRLAVIDLKGCLDGENTNKFERPADADEFITWSLCTNSGADPRRNAWSGIHTRLSAEMISRNKRVDGVVIWDMICGTLGRPCPKLAALDGAVRRTAVGPFLTPPPCIYVFPAAIPSRAHPQSTAQTLQQVELLAAFHAAFGERDEEVNYVDFEVGEQADELFRRTVIRRAGVVQHASDMTAIQRV</sequence>
<dbReference type="RefSeq" id="WP_068875179.1">
    <property type="nucleotide sequence ID" value="NZ_JACIDK010000006.1"/>
</dbReference>
<evidence type="ECO:0000313" key="2">
    <source>
        <dbReference type="Proteomes" id="UP000530564"/>
    </source>
</evidence>
<name>A0A840A6N4_9CAUL</name>
<comment type="caution">
    <text evidence="1">The sequence shown here is derived from an EMBL/GenBank/DDBJ whole genome shotgun (WGS) entry which is preliminary data.</text>
</comment>
<proteinExistence type="predicted"/>
<evidence type="ECO:0000313" key="1">
    <source>
        <dbReference type="EMBL" id="MBB3893022.1"/>
    </source>
</evidence>